<evidence type="ECO:0000313" key="2">
    <source>
        <dbReference type="Proteomes" id="UP001168821"/>
    </source>
</evidence>
<dbReference type="Proteomes" id="UP001168821">
    <property type="component" value="Unassembled WGS sequence"/>
</dbReference>
<accession>A0AA38I9Q4</accession>
<sequence length="97" mass="10635">MTAVPLAKLLGTLLILLDGAKMCVTIFARFFWVFLCPELAHVVACRLTTHTVMVKYATMACAMPIKFTSRTNGNCASFLSMAASGQETVRPNCVRNF</sequence>
<dbReference type="EMBL" id="JALNTZ010000004">
    <property type="protein sequence ID" value="KAJ3653578.1"/>
    <property type="molecule type" value="Genomic_DNA"/>
</dbReference>
<proteinExistence type="predicted"/>
<dbReference type="AlphaFoldDB" id="A0AA38I9Q4"/>
<reference evidence="1" key="1">
    <citation type="journal article" date="2023" name="G3 (Bethesda)">
        <title>Whole genome assemblies of Zophobas morio and Tenebrio molitor.</title>
        <authorList>
            <person name="Kaur S."/>
            <person name="Stinson S.A."/>
            <person name="diCenzo G.C."/>
        </authorList>
    </citation>
    <scope>NUCLEOTIDE SEQUENCE</scope>
    <source>
        <strain evidence="1">QUZm001</strain>
    </source>
</reference>
<name>A0AA38I9Q4_9CUCU</name>
<protein>
    <submittedName>
        <fullName evidence="1">Uncharacterized protein</fullName>
    </submittedName>
</protein>
<gene>
    <name evidence="1" type="ORF">Zmor_012821</name>
</gene>
<organism evidence="1 2">
    <name type="scientific">Zophobas morio</name>
    <dbReference type="NCBI Taxonomy" id="2755281"/>
    <lineage>
        <taxon>Eukaryota</taxon>
        <taxon>Metazoa</taxon>
        <taxon>Ecdysozoa</taxon>
        <taxon>Arthropoda</taxon>
        <taxon>Hexapoda</taxon>
        <taxon>Insecta</taxon>
        <taxon>Pterygota</taxon>
        <taxon>Neoptera</taxon>
        <taxon>Endopterygota</taxon>
        <taxon>Coleoptera</taxon>
        <taxon>Polyphaga</taxon>
        <taxon>Cucujiformia</taxon>
        <taxon>Tenebrionidae</taxon>
        <taxon>Zophobas</taxon>
    </lineage>
</organism>
<comment type="caution">
    <text evidence="1">The sequence shown here is derived from an EMBL/GenBank/DDBJ whole genome shotgun (WGS) entry which is preliminary data.</text>
</comment>
<evidence type="ECO:0000313" key="1">
    <source>
        <dbReference type="EMBL" id="KAJ3653578.1"/>
    </source>
</evidence>
<keyword evidence="2" id="KW-1185">Reference proteome</keyword>